<feature type="compositionally biased region" description="Basic and acidic residues" evidence="1">
    <location>
        <begin position="302"/>
        <end position="312"/>
    </location>
</feature>
<reference evidence="2 3" key="1">
    <citation type="journal article" date="2019" name="Nat. Ecol. Evol.">
        <title>Megaphylogeny resolves global patterns of mushroom evolution.</title>
        <authorList>
            <person name="Varga T."/>
            <person name="Krizsan K."/>
            <person name="Foldi C."/>
            <person name="Dima B."/>
            <person name="Sanchez-Garcia M."/>
            <person name="Sanchez-Ramirez S."/>
            <person name="Szollosi G.J."/>
            <person name="Szarkandi J.G."/>
            <person name="Papp V."/>
            <person name="Albert L."/>
            <person name="Andreopoulos W."/>
            <person name="Angelini C."/>
            <person name="Antonin V."/>
            <person name="Barry K.W."/>
            <person name="Bougher N.L."/>
            <person name="Buchanan P."/>
            <person name="Buyck B."/>
            <person name="Bense V."/>
            <person name="Catcheside P."/>
            <person name="Chovatia M."/>
            <person name="Cooper J."/>
            <person name="Damon W."/>
            <person name="Desjardin D."/>
            <person name="Finy P."/>
            <person name="Geml J."/>
            <person name="Haridas S."/>
            <person name="Hughes K."/>
            <person name="Justo A."/>
            <person name="Karasinski D."/>
            <person name="Kautmanova I."/>
            <person name="Kiss B."/>
            <person name="Kocsube S."/>
            <person name="Kotiranta H."/>
            <person name="LaButti K.M."/>
            <person name="Lechner B.E."/>
            <person name="Liimatainen K."/>
            <person name="Lipzen A."/>
            <person name="Lukacs Z."/>
            <person name="Mihaltcheva S."/>
            <person name="Morgado L.N."/>
            <person name="Niskanen T."/>
            <person name="Noordeloos M.E."/>
            <person name="Ohm R.A."/>
            <person name="Ortiz-Santana B."/>
            <person name="Ovrebo C."/>
            <person name="Racz N."/>
            <person name="Riley R."/>
            <person name="Savchenko A."/>
            <person name="Shiryaev A."/>
            <person name="Soop K."/>
            <person name="Spirin V."/>
            <person name="Szebenyi C."/>
            <person name="Tomsovsky M."/>
            <person name="Tulloss R.E."/>
            <person name="Uehling J."/>
            <person name="Grigoriev I.V."/>
            <person name="Vagvolgyi C."/>
            <person name="Papp T."/>
            <person name="Martin F.M."/>
            <person name="Miettinen O."/>
            <person name="Hibbett D.S."/>
            <person name="Nagy L.G."/>
        </authorList>
    </citation>
    <scope>NUCLEOTIDE SEQUENCE [LARGE SCALE GENOMIC DNA]</scope>
    <source>
        <strain evidence="2 3">FP101781</strain>
    </source>
</reference>
<comment type="caution">
    <text evidence="2">The sequence shown here is derived from an EMBL/GenBank/DDBJ whole genome shotgun (WGS) entry which is preliminary data.</text>
</comment>
<evidence type="ECO:0000313" key="3">
    <source>
        <dbReference type="Proteomes" id="UP000298030"/>
    </source>
</evidence>
<protein>
    <submittedName>
        <fullName evidence="2">Uncharacterized protein</fullName>
    </submittedName>
</protein>
<evidence type="ECO:0000313" key="2">
    <source>
        <dbReference type="EMBL" id="TEB23293.1"/>
    </source>
</evidence>
<evidence type="ECO:0000256" key="1">
    <source>
        <dbReference type="SAM" id="MobiDB-lite"/>
    </source>
</evidence>
<dbReference type="EMBL" id="QPFP01000079">
    <property type="protein sequence ID" value="TEB23293.1"/>
    <property type="molecule type" value="Genomic_DNA"/>
</dbReference>
<dbReference type="AlphaFoldDB" id="A0A4Y7SN31"/>
<gene>
    <name evidence="2" type="ORF">FA13DRAFT_1818454</name>
</gene>
<organism evidence="2 3">
    <name type="scientific">Coprinellus micaceus</name>
    <name type="common">Glistening ink-cap mushroom</name>
    <name type="synonym">Coprinus micaceus</name>
    <dbReference type="NCBI Taxonomy" id="71717"/>
    <lineage>
        <taxon>Eukaryota</taxon>
        <taxon>Fungi</taxon>
        <taxon>Dikarya</taxon>
        <taxon>Basidiomycota</taxon>
        <taxon>Agaricomycotina</taxon>
        <taxon>Agaricomycetes</taxon>
        <taxon>Agaricomycetidae</taxon>
        <taxon>Agaricales</taxon>
        <taxon>Agaricineae</taxon>
        <taxon>Psathyrellaceae</taxon>
        <taxon>Coprinellus</taxon>
    </lineage>
</organism>
<name>A0A4Y7SN31_COPMI</name>
<feature type="region of interest" description="Disordered" evidence="1">
    <location>
        <begin position="278"/>
        <end position="312"/>
    </location>
</feature>
<sequence>MAKRSKREKAAKARGDEETRRFFCRDWVQGWVKAITAPPNYLGRRRLRDLLSGPDPVDGAQARQPSMNEESLFYEFVTCLDLPFNAEVVCALDNIIAGIFGYAKEKIINADPYVAEWCSHHILGLPLDFQGYPGFMDKDYIVASLYVARMFALEWSYDWNAWDNLRTGVGLPNEDYTSDSTRIAACAQLLGGGQKIRRWCGGEGMDGQPEYFDNWRNRPAGKHEFAEILSALDTQIERTKSKWVKAVIAATQEHFYISQRDLTSEEVYEIIFEETMPVDEPDGLASGDEPGGVLEGDQVDSALDKVGDAAPQ</sequence>
<proteinExistence type="predicted"/>
<dbReference type="Proteomes" id="UP000298030">
    <property type="component" value="Unassembled WGS sequence"/>
</dbReference>
<keyword evidence="3" id="KW-1185">Reference proteome</keyword>
<dbReference type="OrthoDB" id="2967766at2759"/>
<accession>A0A4Y7SN31</accession>